<dbReference type="EC" id="3.1.-.-" evidence="9"/>
<dbReference type="AlphaFoldDB" id="A0A2U3K3Z5"/>
<feature type="domain" description="TRAM" evidence="8">
    <location>
        <begin position="293"/>
        <end position="354"/>
    </location>
</feature>
<dbReference type="GO" id="GO:0016787">
    <property type="term" value="F:hydrolase activity"/>
    <property type="evidence" value="ECO:0007669"/>
    <property type="project" value="UniProtKB-KW"/>
</dbReference>
<keyword evidence="4 9" id="KW-0378">Hydrolase</keyword>
<dbReference type="SUPFAM" id="SSF88723">
    <property type="entry name" value="PIN domain-like"/>
    <property type="match status" value="1"/>
</dbReference>
<feature type="transmembrane region" description="Helical" evidence="7">
    <location>
        <begin position="122"/>
        <end position="140"/>
    </location>
</feature>
<keyword evidence="7" id="KW-0472">Membrane</keyword>
<dbReference type="InterPro" id="IPR029060">
    <property type="entry name" value="PIN-like_dom_sf"/>
</dbReference>
<proteinExistence type="predicted"/>
<dbReference type="Gene3D" id="3.40.50.1010">
    <property type="entry name" value="5'-nuclease"/>
    <property type="match status" value="1"/>
</dbReference>
<keyword evidence="3" id="KW-0540">Nuclease</keyword>
<reference evidence="10" key="1">
    <citation type="submission" date="2018-02" db="EMBL/GenBank/DDBJ databases">
        <authorList>
            <person name="Hausmann B."/>
        </authorList>
    </citation>
    <scope>NUCLEOTIDE SEQUENCE [LARGE SCALE GENOMIC DNA]</scope>
    <source>
        <strain evidence="10">Peat soil MAG SbA1</strain>
    </source>
</reference>
<dbReference type="Pfam" id="PF01938">
    <property type="entry name" value="TRAM"/>
    <property type="match status" value="1"/>
</dbReference>
<comment type="cofactor">
    <cofactor evidence="1">
        <name>Mg(2+)</name>
        <dbReference type="ChEBI" id="CHEBI:18420"/>
    </cofactor>
</comment>
<evidence type="ECO:0000256" key="6">
    <source>
        <dbReference type="SAM" id="MobiDB-lite"/>
    </source>
</evidence>
<evidence type="ECO:0000259" key="8">
    <source>
        <dbReference type="PROSITE" id="PS50926"/>
    </source>
</evidence>
<feature type="compositionally biased region" description="Low complexity" evidence="6">
    <location>
        <begin position="365"/>
        <end position="381"/>
    </location>
</feature>
<evidence type="ECO:0000256" key="1">
    <source>
        <dbReference type="ARBA" id="ARBA00001946"/>
    </source>
</evidence>
<accession>A0A2U3K3Z5</accession>
<feature type="transmembrane region" description="Helical" evidence="7">
    <location>
        <begin position="60"/>
        <end position="77"/>
    </location>
</feature>
<dbReference type="Pfam" id="PF01850">
    <property type="entry name" value="PIN"/>
    <property type="match status" value="1"/>
</dbReference>
<keyword evidence="7" id="KW-1133">Transmembrane helix</keyword>
<keyword evidence="2" id="KW-0808">Transferase</keyword>
<feature type="transmembrane region" description="Helical" evidence="7">
    <location>
        <begin position="31"/>
        <end position="54"/>
    </location>
</feature>
<dbReference type="GO" id="GO:0004518">
    <property type="term" value="F:nuclease activity"/>
    <property type="evidence" value="ECO:0007669"/>
    <property type="project" value="UniProtKB-KW"/>
</dbReference>
<evidence type="ECO:0000256" key="2">
    <source>
        <dbReference type="ARBA" id="ARBA00022679"/>
    </source>
</evidence>
<dbReference type="Proteomes" id="UP000238701">
    <property type="component" value="Unassembled WGS sequence"/>
</dbReference>
<dbReference type="PANTHER" id="PTHR11603">
    <property type="entry name" value="AAA FAMILY ATPASE"/>
    <property type="match status" value="1"/>
</dbReference>
<feature type="transmembrane region" description="Helical" evidence="7">
    <location>
        <begin position="89"/>
        <end position="110"/>
    </location>
</feature>
<sequence>MRKADPAGGGENVARVHHTDGVVRLHPVGRFVVDIIFIRFLFVVVVAATCYVLEPFHLPRLWDAGVGAVVGAAIVLFEWKLRMVSLKRLIGAAIGSLLGICGAYLFALVIRNSVPAGNTQSFLQIMVMLLMAYVGLVVGANKGDLLNLAALGGIFGGEKQSKKSYKILDTSVIIDGRIADIAETGFLDGTIVTPQFVLRELQLVADSADSLKRNRGRRGLDILQRLQKVANLQIQIVEDDFPAIREVDLKLIELAKLYEGKIITNDFNLNKVAQLQGVEVLNINELANSLKPIVLPGEAMRVFILKEGKEYNQGVAYLDDGTMVVVDNARKMIGKTIDVSVTSVLQTTAGKMIFGKWDERAAYQRPAPAPAAAAPVAGTGPAAPPHNGGETKPGA</sequence>
<dbReference type="EMBL" id="OMOD01000027">
    <property type="protein sequence ID" value="SPF34307.1"/>
    <property type="molecule type" value="Genomic_DNA"/>
</dbReference>
<protein>
    <submittedName>
        <fullName evidence="9">Uncharacterized PIN and TRAM-domain containing protein YacL</fullName>
        <ecNumber evidence="9">3.1.-.-</ecNumber>
    </submittedName>
</protein>
<evidence type="ECO:0000256" key="7">
    <source>
        <dbReference type="SAM" id="Phobius"/>
    </source>
</evidence>
<dbReference type="PROSITE" id="PS50926">
    <property type="entry name" value="TRAM"/>
    <property type="match status" value="1"/>
</dbReference>
<keyword evidence="7" id="KW-0812">Transmembrane</keyword>
<dbReference type="CDD" id="cd09877">
    <property type="entry name" value="PIN_YacL-like"/>
    <property type="match status" value="1"/>
</dbReference>
<organism evidence="9 10">
    <name type="scientific">Candidatus Sulfotelmatobacter kueseliae</name>
    <dbReference type="NCBI Taxonomy" id="2042962"/>
    <lineage>
        <taxon>Bacteria</taxon>
        <taxon>Pseudomonadati</taxon>
        <taxon>Acidobacteriota</taxon>
        <taxon>Terriglobia</taxon>
        <taxon>Terriglobales</taxon>
        <taxon>Candidatus Korobacteraceae</taxon>
        <taxon>Candidatus Sulfotelmatobacter</taxon>
    </lineage>
</organism>
<dbReference type="InterPro" id="IPR002716">
    <property type="entry name" value="PIN_dom"/>
</dbReference>
<feature type="region of interest" description="Disordered" evidence="6">
    <location>
        <begin position="365"/>
        <end position="395"/>
    </location>
</feature>
<dbReference type="SMART" id="SM00670">
    <property type="entry name" value="PINc"/>
    <property type="match status" value="1"/>
</dbReference>
<evidence type="ECO:0000313" key="9">
    <source>
        <dbReference type="EMBL" id="SPF34307.1"/>
    </source>
</evidence>
<evidence type="ECO:0000256" key="5">
    <source>
        <dbReference type="ARBA" id="ARBA00022842"/>
    </source>
</evidence>
<keyword evidence="5" id="KW-0460">Magnesium</keyword>
<evidence type="ECO:0000256" key="4">
    <source>
        <dbReference type="ARBA" id="ARBA00022801"/>
    </source>
</evidence>
<name>A0A2U3K3Z5_9BACT</name>
<evidence type="ECO:0000256" key="3">
    <source>
        <dbReference type="ARBA" id="ARBA00022722"/>
    </source>
</evidence>
<dbReference type="InterPro" id="IPR002792">
    <property type="entry name" value="TRAM_dom"/>
</dbReference>
<dbReference type="GO" id="GO:0016740">
    <property type="term" value="F:transferase activity"/>
    <property type="evidence" value="ECO:0007669"/>
    <property type="project" value="UniProtKB-KW"/>
</dbReference>
<gene>
    <name evidence="9" type="primary">yacL</name>
    <name evidence="9" type="ORF">SBA1_1220010</name>
</gene>
<dbReference type="InterPro" id="IPR052041">
    <property type="entry name" value="Nucleic_acid_metab_PIN/TRAM"/>
</dbReference>
<dbReference type="PANTHER" id="PTHR11603:SF147">
    <property type="entry name" value="MEMBRANE PROTEIN"/>
    <property type="match status" value="1"/>
</dbReference>
<evidence type="ECO:0000313" key="10">
    <source>
        <dbReference type="Proteomes" id="UP000238701"/>
    </source>
</evidence>